<proteinExistence type="predicted"/>
<accession>A0A164P9R6</accession>
<evidence type="ECO:0000256" key="1">
    <source>
        <dbReference type="SAM" id="Phobius"/>
    </source>
</evidence>
<organism evidence="2 3">
    <name type="scientific">Sistotremastrum niveocremeum HHB9708</name>
    <dbReference type="NCBI Taxonomy" id="1314777"/>
    <lineage>
        <taxon>Eukaryota</taxon>
        <taxon>Fungi</taxon>
        <taxon>Dikarya</taxon>
        <taxon>Basidiomycota</taxon>
        <taxon>Agaricomycotina</taxon>
        <taxon>Agaricomycetes</taxon>
        <taxon>Sistotremastrales</taxon>
        <taxon>Sistotremastraceae</taxon>
        <taxon>Sertulicium</taxon>
        <taxon>Sertulicium niveocremeum</taxon>
    </lineage>
</organism>
<sequence>MAPRLRSHFTSSSFLREVGLLELTRACGKLNARADDRRSIIDLLSSGKLNKSLSLTDMGILISASAFVVALLLVIIRLLSVHSRIHSSLRDRTLQIAIASIAMLRCSDDVRISIETCEMP</sequence>
<name>A0A164P9R6_9AGAM</name>
<keyword evidence="3" id="KW-1185">Reference proteome</keyword>
<dbReference type="AlphaFoldDB" id="A0A164P9R6"/>
<dbReference type="Proteomes" id="UP000076722">
    <property type="component" value="Unassembled WGS sequence"/>
</dbReference>
<reference evidence="2 3" key="1">
    <citation type="journal article" date="2016" name="Mol. Biol. Evol.">
        <title>Comparative Genomics of Early-Diverging Mushroom-Forming Fungi Provides Insights into the Origins of Lignocellulose Decay Capabilities.</title>
        <authorList>
            <person name="Nagy L.G."/>
            <person name="Riley R."/>
            <person name="Tritt A."/>
            <person name="Adam C."/>
            <person name="Daum C."/>
            <person name="Floudas D."/>
            <person name="Sun H."/>
            <person name="Yadav J.S."/>
            <person name="Pangilinan J."/>
            <person name="Larsson K.H."/>
            <person name="Matsuura K."/>
            <person name="Barry K."/>
            <person name="Labutti K."/>
            <person name="Kuo R."/>
            <person name="Ohm R.A."/>
            <person name="Bhattacharya S.S."/>
            <person name="Shirouzu T."/>
            <person name="Yoshinaga Y."/>
            <person name="Martin F.M."/>
            <person name="Grigoriev I.V."/>
            <person name="Hibbett D.S."/>
        </authorList>
    </citation>
    <scope>NUCLEOTIDE SEQUENCE [LARGE SCALE GENOMIC DNA]</scope>
    <source>
        <strain evidence="2 3">HHB9708</strain>
    </source>
</reference>
<evidence type="ECO:0000313" key="2">
    <source>
        <dbReference type="EMBL" id="KZS88507.1"/>
    </source>
</evidence>
<keyword evidence="1" id="KW-1133">Transmembrane helix</keyword>
<evidence type="ECO:0000313" key="3">
    <source>
        <dbReference type="Proteomes" id="UP000076722"/>
    </source>
</evidence>
<feature type="transmembrane region" description="Helical" evidence="1">
    <location>
        <begin position="58"/>
        <end position="80"/>
    </location>
</feature>
<protein>
    <submittedName>
        <fullName evidence="2">Uncharacterized protein</fullName>
    </submittedName>
</protein>
<keyword evidence="1" id="KW-0472">Membrane</keyword>
<gene>
    <name evidence="2" type="ORF">SISNIDRAFT_260446</name>
</gene>
<keyword evidence="1" id="KW-0812">Transmembrane</keyword>
<dbReference type="EMBL" id="KV419436">
    <property type="protein sequence ID" value="KZS88507.1"/>
    <property type="molecule type" value="Genomic_DNA"/>
</dbReference>